<gene>
    <name evidence="3" type="ORF">V565_110990</name>
</gene>
<protein>
    <submittedName>
        <fullName evidence="3">Endonuclease/exonuclease/phosphatase family protein</fullName>
    </submittedName>
</protein>
<dbReference type="GO" id="GO:0004527">
    <property type="term" value="F:exonuclease activity"/>
    <property type="evidence" value="ECO:0007669"/>
    <property type="project" value="UniProtKB-KW"/>
</dbReference>
<evidence type="ECO:0000259" key="2">
    <source>
        <dbReference type="PROSITE" id="PS51752"/>
    </source>
</evidence>
<dbReference type="PROSITE" id="PS51752">
    <property type="entry name" value="JACALIN_LECTIN"/>
    <property type="match status" value="1"/>
</dbReference>
<dbReference type="EMBL" id="AZST01000426">
    <property type="protein sequence ID" value="KEP48974.1"/>
    <property type="molecule type" value="Genomic_DNA"/>
</dbReference>
<evidence type="ECO:0000256" key="1">
    <source>
        <dbReference type="SAM" id="SignalP"/>
    </source>
</evidence>
<keyword evidence="3" id="KW-0255">Endonuclease</keyword>
<keyword evidence="3" id="KW-0378">Hydrolase</keyword>
<dbReference type="SUPFAM" id="SSF56219">
    <property type="entry name" value="DNase I-like"/>
    <property type="match status" value="1"/>
</dbReference>
<reference evidence="3 4" key="1">
    <citation type="submission" date="2013-12" db="EMBL/GenBank/DDBJ databases">
        <authorList>
            <person name="Cubeta M."/>
            <person name="Pakala S."/>
            <person name="Fedorova N."/>
            <person name="Thomas E."/>
            <person name="Dean R."/>
            <person name="Jabaji S."/>
            <person name="Neate S."/>
            <person name="Toda T."/>
            <person name="Tavantzis S."/>
            <person name="Vilgalys R."/>
            <person name="Bharathan N."/>
            <person name="Pakala S."/>
            <person name="Losada L.S."/>
            <person name="Zafar N."/>
            <person name="Nierman W."/>
        </authorList>
    </citation>
    <scope>NUCLEOTIDE SEQUENCE [LARGE SCALE GENOMIC DNA]</scope>
    <source>
        <strain evidence="3 4">123E</strain>
    </source>
</reference>
<dbReference type="InterPro" id="IPR036691">
    <property type="entry name" value="Endo/exonu/phosph_ase_sf"/>
</dbReference>
<keyword evidence="1" id="KW-0732">Signal</keyword>
<keyword evidence="4" id="KW-1185">Reference proteome</keyword>
<proteinExistence type="predicted"/>
<dbReference type="GO" id="GO:0004519">
    <property type="term" value="F:endonuclease activity"/>
    <property type="evidence" value="ECO:0007669"/>
    <property type="project" value="UniProtKB-KW"/>
</dbReference>
<accession>A0A074RQ23</accession>
<dbReference type="Gene3D" id="3.60.10.10">
    <property type="entry name" value="Endonuclease/exonuclease/phosphatase"/>
    <property type="match status" value="1"/>
</dbReference>
<dbReference type="InterPro" id="IPR036404">
    <property type="entry name" value="Jacalin-like_lectin_dom_sf"/>
</dbReference>
<comment type="caution">
    <text evidence="3">The sequence shown here is derived from an EMBL/GenBank/DDBJ whole genome shotgun (WGS) entry which is preliminary data.</text>
</comment>
<dbReference type="AlphaFoldDB" id="A0A074RQ23"/>
<dbReference type="HOGENOM" id="CLU_032141_0_0_1"/>
<feature type="signal peptide" evidence="1">
    <location>
        <begin position="1"/>
        <end position="19"/>
    </location>
</feature>
<evidence type="ECO:0000313" key="4">
    <source>
        <dbReference type="Proteomes" id="UP000027456"/>
    </source>
</evidence>
<dbReference type="OrthoDB" id="40902at2759"/>
<evidence type="ECO:0000313" key="3">
    <source>
        <dbReference type="EMBL" id="KEP48974.1"/>
    </source>
</evidence>
<keyword evidence="3" id="KW-0269">Exonuclease</keyword>
<feature type="chain" id="PRO_5001698092" evidence="1">
    <location>
        <begin position="20"/>
        <end position="431"/>
    </location>
</feature>
<organism evidence="3 4">
    <name type="scientific">Rhizoctonia solani 123E</name>
    <dbReference type="NCBI Taxonomy" id="1423351"/>
    <lineage>
        <taxon>Eukaryota</taxon>
        <taxon>Fungi</taxon>
        <taxon>Dikarya</taxon>
        <taxon>Basidiomycota</taxon>
        <taxon>Agaricomycotina</taxon>
        <taxon>Agaricomycetes</taxon>
        <taxon>Cantharellales</taxon>
        <taxon>Ceratobasidiaceae</taxon>
        <taxon>Rhizoctonia</taxon>
    </lineage>
</organism>
<dbReference type="InterPro" id="IPR001229">
    <property type="entry name" value="Jacalin-like_lectin_dom"/>
</dbReference>
<sequence>MLHRSIVLLAASAISSAAGATNGIFNVISLEVNGYQAALERCGLTDSDKMRNMNHIGLAIAENDYDIINVQEDFHYHEWLIKGLTQQFRTETSGDVPSGSGLNTFSKYDWVDFSRNKWDSCGNACSSALGFTFMRVRIDKGVYIDMINLDVNRFNDQKATSLNIKQLSEFIRTESDGNAIIIFGNTGSLYTRNDDNLETVALEHDLKDAWVEAIGDRGSAYSMAMCPGGAPLDLLCESEQKILYRGSRAINLKAHGFYYDTLRFKSPEGYFLSGQYPVRAAFEWSLYPSVGQSKPYGGSDGKRFSDMAYFLEPLRVESITLRGANRLDGLTIAYPGINARTHGGSGGKAYTISLDPGEFIAAVEVCWGEKDNHTSIFYAGVTTSSYKFVEAGKMTDRCRLVSVPQGYALAGTYGRDGKEINQLGFIYAKRP</sequence>
<dbReference type="SUPFAM" id="SSF51101">
    <property type="entry name" value="Mannose-binding lectins"/>
    <property type="match status" value="1"/>
</dbReference>
<dbReference type="Proteomes" id="UP000027456">
    <property type="component" value="Unassembled WGS sequence"/>
</dbReference>
<keyword evidence="3" id="KW-0540">Nuclease</keyword>
<feature type="domain" description="Jacalin-type lectin" evidence="2">
    <location>
        <begin position="290"/>
        <end position="429"/>
    </location>
</feature>
<dbReference type="Pfam" id="PF01419">
    <property type="entry name" value="Jacalin"/>
    <property type="match status" value="1"/>
</dbReference>
<dbReference type="SMART" id="SM00915">
    <property type="entry name" value="Jacalin"/>
    <property type="match status" value="1"/>
</dbReference>
<dbReference type="Gene3D" id="2.100.10.30">
    <property type="entry name" value="Jacalin-like lectin domain"/>
    <property type="match status" value="1"/>
</dbReference>
<name>A0A074RQ23_9AGAM</name>